<dbReference type="PANTHER" id="PTHR43390">
    <property type="entry name" value="SIGNAL PEPTIDASE I"/>
    <property type="match status" value="1"/>
</dbReference>
<feature type="domain" description="Peptidase S26" evidence="5">
    <location>
        <begin position="16"/>
        <end position="205"/>
    </location>
</feature>
<dbReference type="NCBIfam" id="TIGR02227">
    <property type="entry name" value="sigpep_I_bact"/>
    <property type="match status" value="1"/>
</dbReference>
<dbReference type="PANTHER" id="PTHR43390:SF1">
    <property type="entry name" value="CHLOROPLAST PROCESSING PEPTIDASE"/>
    <property type="match status" value="1"/>
</dbReference>
<accession>A0A1I0MFX0</accession>
<feature type="active site" evidence="3">
    <location>
        <position position="39"/>
    </location>
</feature>
<dbReference type="AlphaFoldDB" id="A0A1I0MFX0"/>
<dbReference type="GO" id="GO:0004252">
    <property type="term" value="F:serine-type endopeptidase activity"/>
    <property type="evidence" value="ECO:0007669"/>
    <property type="project" value="InterPro"/>
</dbReference>
<comment type="catalytic activity">
    <reaction evidence="4">
        <text>Cleavage of hydrophobic, N-terminal signal or leader sequences from secreted and periplasmic proteins.</text>
        <dbReference type="EC" id="3.4.21.89"/>
    </reaction>
</comment>
<dbReference type="PRINTS" id="PR00727">
    <property type="entry name" value="LEADERPTASE"/>
</dbReference>
<evidence type="ECO:0000256" key="2">
    <source>
        <dbReference type="ARBA" id="ARBA00019232"/>
    </source>
</evidence>
<feature type="active site" evidence="3">
    <location>
        <position position="78"/>
    </location>
</feature>
<reference evidence="7" key="1">
    <citation type="submission" date="2016-10" db="EMBL/GenBank/DDBJ databases">
        <authorList>
            <person name="Varghese N."/>
            <person name="Submissions S."/>
        </authorList>
    </citation>
    <scope>NUCLEOTIDE SEQUENCE [LARGE SCALE GENOMIC DNA]</scope>
    <source>
        <strain evidence="7">CGMCC 1.12402</strain>
    </source>
</reference>
<evidence type="ECO:0000256" key="4">
    <source>
        <dbReference type="RuleBase" id="RU362042"/>
    </source>
</evidence>
<comment type="similarity">
    <text evidence="1 4">Belongs to the peptidase S26 family.</text>
</comment>
<feature type="transmembrane region" description="Helical" evidence="4">
    <location>
        <begin position="12"/>
        <end position="36"/>
    </location>
</feature>
<dbReference type="InterPro" id="IPR019533">
    <property type="entry name" value="Peptidase_S26"/>
</dbReference>
<dbReference type="SUPFAM" id="SSF51306">
    <property type="entry name" value="LexA/Signal peptidase"/>
    <property type="match status" value="1"/>
</dbReference>
<keyword evidence="4" id="KW-0645">Protease</keyword>
<keyword evidence="4" id="KW-1133">Transmembrane helix</keyword>
<keyword evidence="4" id="KW-0812">Transmembrane</keyword>
<name>A0A1I0MFX0_9BACT</name>
<evidence type="ECO:0000313" key="6">
    <source>
        <dbReference type="EMBL" id="SEV86351.1"/>
    </source>
</evidence>
<gene>
    <name evidence="6" type="ORF">SAMN05216290_0302</name>
</gene>
<evidence type="ECO:0000259" key="5">
    <source>
        <dbReference type="Pfam" id="PF10502"/>
    </source>
</evidence>
<dbReference type="GO" id="GO:0016020">
    <property type="term" value="C:membrane"/>
    <property type="evidence" value="ECO:0007669"/>
    <property type="project" value="UniProtKB-SubCell"/>
</dbReference>
<dbReference type="GeneID" id="99985065"/>
<dbReference type="Pfam" id="PF10502">
    <property type="entry name" value="Peptidase_S26"/>
    <property type="match status" value="1"/>
</dbReference>
<keyword evidence="4" id="KW-0472">Membrane</keyword>
<keyword evidence="7" id="KW-1185">Reference proteome</keyword>
<keyword evidence="4" id="KW-0378">Hydrolase</keyword>
<dbReference type="InterPro" id="IPR000223">
    <property type="entry name" value="Pept_S26A_signal_pept_1"/>
</dbReference>
<dbReference type="OrthoDB" id="9802919at2"/>
<dbReference type="GO" id="GO:0009003">
    <property type="term" value="F:signal peptidase activity"/>
    <property type="evidence" value="ECO:0007669"/>
    <property type="project" value="UniProtKB-EC"/>
</dbReference>
<dbReference type="EMBL" id="FOIR01000001">
    <property type="protein sequence ID" value="SEV86351.1"/>
    <property type="molecule type" value="Genomic_DNA"/>
</dbReference>
<evidence type="ECO:0000313" key="7">
    <source>
        <dbReference type="Proteomes" id="UP000199437"/>
    </source>
</evidence>
<dbReference type="InterPro" id="IPR036286">
    <property type="entry name" value="LexA/Signal_pep-like_sf"/>
</dbReference>
<dbReference type="CDD" id="cd06530">
    <property type="entry name" value="S26_SPase_I"/>
    <property type="match status" value="1"/>
</dbReference>
<evidence type="ECO:0000256" key="3">
    <source>
        <dbReference type="PIRSR" id="PIRSR600223-1"/>
    </source>
</evidence>
<protein>
    <recommendedName>
        <fullName evidence="2 4">Signal peptidase I</fullName>
        <ecNumber evidence="4">3.4.21.89</ecNumber>
    </recommendedName>
</protein>
<dbReference type="STRING" id="1267423.SAMN05216290_0302"/>
<dbReference type="GO" id="GO:0006465">
    <property type="term" value="P:signal peptide processing"/>
    <property type="evidence" value="ECO:0007669"/>
    <property type="project" value="InterPro"/>
</dbReference>
<dbReference type="RefSeq" id="WP_090256627.1">
    <property type="nucleotide sequence ID" value="NZ_FOIR01000001.1"/>
</dbReference>
<evidence type="ECO:0000256" key="1">
    <source>
        <dbReference type="ARBA" id="ARBA00009370"/>
    </source>
</evidence>
<sequence>MTRFKRKSPIPLLKALSFVTLLVCLRLFVIEIVTVASSSMENTLTKGDILLVNKLHGEVKKGEITVFNISEPSNKLVKRCVATAGDIVRIDSLQNHFQIKPNVFPKTLAESSFEKGLITIEIPSKNRKYQINQVFYDQFQKTIRLYEGEILVKRFDEYLLNGKPIQEYTFKNNYLFFVGDNMDNSFDSRHFGPIPANNIFGRAYLLFNK</sequence>
<organism evidence="6 7">
    <name type="scientific">Roseivirga pacifica</name>
    <dbReference type="NCBI Taxonomy" id="1267423"/>
    <lineage>
        <taxon>Bacteria</taxon>
        <taxon>Pseudomonadati</taxon>
        <taxon>Bacteroidota</taxon>
        <taxon>Cytophagia</taxon>
        <taxon>Cytophagales</taxon>
        <taxon>Roseivirgaceae</taxon>
        <taxon>Roseivirga</taxon>
    </lineage>
</organism>
<proteinExistence type="inferred from homology"/>
<dbReference type="Proteomes" id="UP000199437">
    <property type="component" value="Unassembled WGS sequence"/>
</dbReference>
<dbReference type="Gene3D" id="2.10.109.10">
    <property type="entry name" value="Umud Fragment, subunit A"/>
    <property type="match status" value="1"/>
</dbReference>
<dbReference type="EC" id="3.4.21.89" evidence="4"/>
<comment type="subcellular location">
    <subcellularLocation>
        <location evidence="4">Membrane</location>
        <topology evidence="4">Single-pass type II membrane protein</topology>
    </subcellularLocation>
</comment>